<accession>A0A538S8I4</accession>
<organism evidence="1 2">
    <name type="scientific">Eiseniibacteriota bacterium</name>
    <dbReference type="NCBI Taxonomy" id="2212470"/>
    <lineage>
        <taxon>Bacteria</taxon>
        <taxon>Candidatus Eiseniibacteriota</taxon>
    </lineage>
</organism>
<dbReference type="EMBL" id="VBOR01000101">
    <property type="protein sequence ID" value="TMQ47680.1"/>
    <property type="molecule type" value="Genomic_DNA"/>
</dbReference>
<name>A0A538S8I4_UNCEI</name>
<reference evidence="1 2" key="1">
    <citation type="journal article" date="2019" name="Nat. Microbiol.">
        <title>Mediterranean grassland soil C-N compound turnover is dependent on rainfall and depth, and is mediated by genomically divergent microorganisms.</title>
        <authorList>
            <person name="Diamond S."/>
            <person name="Andeer P.F."/>
            <person name="Li Z."/>
            <person name="Crits-Christoph A."/>
            <person name="Burstein D."/>
            <person name="Anantharaman K."/>
            <person name="Lane K.R."/>
            <person name="Thomas B.C."/>
            <person name="Pan C."/>
            <person name="Northen T.R."/>
            <person name="Banfield J.F."/>
        </authorList>
    </citation>
    <scope>NUCLEOTIDE SEQUENCE [LARGE SCALE GENOMIC DNA]</scope>
    <source>
        <strain evidence="1">WS_1</strain>
    </source>
</reference>
<dbReference type="PANTHER" id="PTHR30024:SF42">
    <property type="entry name" value="ALIPHATIC SULFONATES-BINDING PROTEIN-RELATED"/>
    <property type="match status" value="1"/>
</dbReference>
<sequence length="330" mass="36373">MITRRDLLRGIAGTAGLLGWAPGHVSGESPPETTRIRLYHSTSICVAPQYIVGELMKSEGFSDIKYVKMTTAGISKALASGEIDVSLHFAAPLVIRLDAGDPITVLGGVHPGCFELFGTDRVRVIRDLKRKTVATPELGGPAHLFLSSMLAHVGLDPNKDVTFAEHPAAEGKRLLAEGKVDAYLAFPPDTQELRARKVGHVVASSTVDRPWSQYFCCMAAGHREFVRKNPIATKRALRAILKAADICALEPERAARALVDGGFTARYDYALQTMKDVPYNKWRVYDPEDSLRFYALRLREAGMIKSTPQRLIAEGTDWRFVNELKKELKG</sequence>
<dbReference type="SUPFAM" id="SSF53850">
    <property type="entry name" value="Periplasmic binding protein-like II"/>
    <property type="match status" value="1"/>
</dbReference>
<dbReference type="PANTHER" id="PTHR30024">
    <property type="entry name" value="ALIPHATIC SULFONATES-BINDING PROTEIN-RELATED"/>
    <property type="match status" value="1"/>
</dbReference>
<dbReference type="Proteomes" id="UP000316292">
    <property type="component" value="Unassembled WGS sequence"/>
</dbReference>
<protein>
    <submittedName>
        <fullName evidence="1">ABC transporter substrate-binding protein</fullName>
    </submittedName>
</protein>
<evidence type="ECO:0000313" key="1">
    <source>
        <dbReference type="EMBL" id="TMQ47680.1"/>
    </source>
</evidence>
<proteinExistence type="predicted"/>
<dbReference type="AlphaFoldDB" id="A0A538S8I4"/>
<dbReference type="Pfam" id="PF13379">
    <property type="entry name" value="NMT1_2"/>
    <property type="match status" value="1"/>
</dbReference>
<dbReference type="Gene3D" id="3.40.190.10">
    <property type="entry name" value="Periplasmic binding protein-like II"/>
    <property type="match status" value="2"/>
</dbReference>
<gene>
    <name evidence="1" type="ORF">E6K71_09210</name>
</gene>
<evidence type="ECO:0000313" key="2">
    <source>
        <dbReference type="Proteomes" id="UP000316292"/>
    </source>
</evidence>
<comment type="caution">
    <text evidence="1">The sequence shown here is derived from an EMBL/GenBank/DDBJ whole genome shotgun (WGS) entry which is preliminary data.</text>
</comment>